<name>A0A016X386_9BILA</name>
<comment type="caution">
    <text evidence="1">The sequence shown here is derived from an EMBL/GenBank/DDBJ whole genome shotgun (WGS) entry which is preliminary data.</text>
</comment>
<evidence type="ECO:0000313" key="2">
    <source>
        <dbReference type="Proteomes" id="UP000024635"/>
    </source>
</evidence>
<protein>
    <submittedName>
        <fullName evidence="1">Uncharacterized protein</fullName>
    </submittedName>
</protein>
<dbReference type="AlphaFoldDB" id="A0A016X386"/>
<organism evidence="1 2">
    <name type="scientific">Ancylostoma ceylanicum</name>
    <dbReference type="NCBI Taxonomy" id="53326"/>
    <lineage>
        <taxon>Eukaryota</taxon>
        <taxon>Metazoa</taxon>
        <taxon>Ecdysozoa</taxon>
        <taxon>Nematoda</taxon>
        <taxon>Chromadorea</taxon>
        <taxon>Rhabditida</taxon>
        <taxon>Rhabditina</taxon>
        <taxon>Rhabditomorpha</taxon>
        <taxon>Strongyloidea</taxon>
        <taxon>Ancylostomatidae</taxon>
        <taxon>Ancylostomatinae</taxon>
        <taxon>Ancylostoma</taxon>
    </lineage>
</organism>
<keyword evidence="2" id="KW-1185">Reference proteome</keyword>
<sequence>MKRTRGRKRVRMSCASDATSPILERIETSFARIQYKLPYIGSRSAVCFPTGATGRHGILEQGTKHCSIACLIR</sequence>
<reference evidence="2" key="1">
    <citation type="journal article" date="2015" name="Nat. Genet.">
        <title>The genome and transcriptome of the zoonotic hookworm Ancylostoma ceylanicum identify infection-specific gene families.</title>
        <authorList>
            <person name="Schwarz E.M."/>
            <person name="Hu Y."/>
            <person name="Antoshechkin I."/>
            <person name="Miller M.M."/>
            <person name="Sternberg P.W."/>
            <person name="Aroian R.V."/>
        </authorList>
    </citation>
    <scope>NUCLEOTIDE SEQUENCE</scope>
    <source>
        <strain evidence="2">HY135</strain>
    </source>
</reference>
<proteinExistence type="predicted"/>
<evidence type="ECO:0000313" key="1">
    <source>
        <dbReference type="EMBL" id="EYC45992.1"/>
    </source>
</evidence>
<dbReference type="EMBL" id="JARK01000012">
    <property type="protein sequence ID" value="EYC45992.1"/>
    <property type="molecule type" value="Genomic_DNA"/>
</dbReference>
<dbReference type="Proteomes" id="UP000024635">
    <property type="component" value="Unassembled WGS sequence"/>
</dbReference>
<accession>A0A016X386</accession>
<gene>
    <name evidence="1" type="primary">Acey_s0412.g989</name>
    <name evidence="1" type="ORF">Y032_0412g989</name>
</gene>